<dbReference type="GeneID" id="63713238"/>
<comment type="similarity">
    <text evidence="2">Belongs to the Tom20 family.</text>
</comment>
<evidence type="ECO:0000256" key="5">
    <source>
        <dbReference type="ARBA" id="ARBA00022787"/>
    </source>
</evidence>
<evidence type="ECO:0000256" key="1">
    <source>
        <dbReference type="ARBA" id="ARBA00004572"/>
    </source>
</evidence>
<dbReference type="GO" id="GO:0005742">
    <property type="term" value="C:mitochondrial outer membrane translocase complex"/>
    <property type="evidence" value="ECO:0007669"/>
    <property type="project" value="InterPro"/>
</dbReference>
<dbReference type="Gene3D" id="1.20.960.10">
    <property type="entry name" value="Mitochondrial outer membrane translocase complex, subunit Tom20 domain"/>
    <property type="match status" value="1"/>
</dbReference>
<name>A0A151GQS3_DRECN</name>
<protein>
    <submittedName>
        <fullName evidence="10">Putative mitochondrial import receptor subunit TOM20</fullName>
    </submittedName>
</protein>
<keyword evidence="11" id="KW-1185">Reference proteome</keyword>
<dbReference type="AlphaFoldDB" id="A0A151GQS3"/>
<dbReference type="InParanoid" id="A0A151GQS3"/>
<keyword evidence="3" id="KW-0813">Transport</keyword>
<sequence>MGSTALSMFRTADQLAGGVWLVSQRSCNGRPTASKSPKKLVALAEHQPTSPPQAINCRRRPKRVHSIIHTLNIIISTTTDVQNTPSPASTKRRQAVDLARQTPSPAHWSCYSLPPARITSYIPSIQFQNGADINCRHGVRRIRRGCHCRYEDPPPLIFFVAVMNSLALHDELRPFGRHHDGIIAPRPSSPSSPTLQVANRPPLAYAAFFDYRRRSQADFRRTLRRNERRQARTEKEVAEASTRAQRDAIKAKVNAAKEEGFPTGVEEREAFFNEQVMTGEMLSSDSSKSVESALAFYKGLKVYPAPGDLIKIYDSTVPKPILDILAEMIAYDSTLDIRPRAPSSINLGEIPNVGLD</sequence>
<evidence type="ECO:0000256" key="2">
    <source>
        <dbReference type="ARBA" id="ARBA00005792"/>
    </source>
</evidence>
<dbReference type="Proteomes" id="UP000076580">
    <property type="component" value="Chromosome 01"/>
</dbReference>
<dbReference type="GO" id="GO:0016031">
    <property type="term" value="P:tRNA import into mitochondrion"/>
    <property type="evidence" value="ECO:0007669"/>
    <property type="project" value="TreeGrafter"/>
</dbReference>
<keyword evidence="4" id="KW-0812">Transmembrane</keyword>
<dbReference type="InterPro" id="IPR002056">
    <property type="entry name" value="MAS20"/>
</dbReference>
<dbReference type="PANTHER" id="PTHR12430">
    <property type="entry name" value="MITOCHONDRIAL IMPORT RECEPTOR SUBUNIT TOM20"/>
    <property type="match status" value="1"/>
</dbReference>
<proteinExistence type="inferred from homology"/>
<dbReference type="PRINTS" id="PR00351">
    <property type="entry name" value="OM20RECEPTOR"/>
</dbReference>
<evidence type="ECO:0000256" key="3">
    <source>
        <dbReference type="ARBA" id="ARBA00022448"/>
    </source>
</evidence>
<evidence type="ECO:0000313" key="11">
    <source>
        <dbReference type="Proteomes" id="UP000076580"/>
    </source>
</evidence>
<organism evidence="10 11">
    <name type="scientific">Drechmeria coniospora</name>
    <name type="common">Nematophagous fungus</name>
    <name type="synonym">Meria coniospora</name>
    <dbReference type="NCBI Taxonomy" id="98403"/>
    <lineage>
        <taxon>Eukaryota</taxon>
        <taxon>Fungi</taxon>
        <taxon>Dikarya</taxon>
        <taxon>Ascomycota</taxon>
        <taxon>Pezizomycotina</taxon>
        <taxon>Sordariomycetes</taxon>
        <taxon>Hypocreomycetidae</taxon>
        <taxon>Hypocreales</taxon>
        <taxon>Ophiocordycipitaceae</taxon>
        <taxon>Drechmeria</taxon>
    </lineage>
</organism>
<evidence type="ECO:0000313" key="10">
    <source>
        <dbReference type="EMBL" id="KYK59465.1"/>
    </source>
</evidence>
<dbReference type="InterPro" id="IPR023392">
    <property type="entry name" value="Tom20_dom_sf"/>
</dbReference>
<evidence type="ECO:0000256" key="8">
    <source>
        <dbReference type="ARBA" id="ARBA00023128"/>
    </source>
</evidence>
<accession>A0A151GQS3</accession>
<dbReference type="GO" id="GO:0006886">
    <property type="term" value="P:intracellular protein transport"/>
    <property type="evidence" value="ECO:0007669"/>
    <property type="project" value="InterPro"/>
</dbReference>
<evidence type="ECO:0000256" key="9">
    <source>
        <dbReference type="ARBA" id="ARBA00023136"/>
    </source>
</evidence>
<dbReference type="STRING" id="98403.A0A151GQS3"/>
<evidence type="ECO:0000256" key="6">
    <source>
        <dbReference type="ARBA" id="ARBA00022927"/>
    </source>
</evidence>
<keyword evidence="7" id="KW-1133">Transmembrane helix</keyword>
<keyword evidence="5" id="KW-1000">Mitochondrion outer membrane</keyword>
<dbReference type="Pfam" id="PF02064">
    <property type="entry name" value="MAS20"/>
    <property type="match status" value="1"/>
</dbReference>
<keyword evidence="10" id="KW-0675">Receptor</keyword>
<dbReference type="EMBL" id="LAYC01000001">
    <property type="protein sequence ID" value="KYK59465.1"/>
    <property type="molecule type" value="Genomic_DNA"/>
</dbReference>
<keyword evidence="9" id="KW-0472">Membrane</keyword>
<evidence type="ECO:0000256" key="7">
    <source>
        <dbReference type="ARBA" id="ARBA00022989"/>
    </source>
</evidence>
<evidence type="ECO:0000256" key="4">
    <source>
        <dbReference type="ARBA" id="ARBA00022692"/>
    </source>
</evidence>
<comment type="caution">
    <text evidence="10">The sequence shown here is derived from an EMBL/GenBank/DDBJ whole genome shotgun (WGS) entry which is preliminary data.</text>
</comment>
<dbReference type="GO" id="GO:0030150">
    <property type="term" value="P:protein import into mitochondrial matrix"/>
    <property type="evidence" value="ECO:0007669"/>
    <property type="project" value="TreeGrafter"/>
</dbReference>
<gene>
    <name evidence="10" type="ORF">DCS_00595</name>
</gene>
<dbReference type="GO" id="GO:0006605">
    <property type="term" value="P:protein targeting"/>
    <property type="evidence" value="ECO:0007669"/>
    <property type="project" value="InterPro"/>
</dbReference>
<dbReference type="RefSeq" id="XP_040658817.1">
    <property type="nucleotide sequence ID" value="XM_040797934.1"/>
</dbReference>
<dbReference type="GO" id="GO:0030943">
    <property type="term" value="F:mitochondrion targeting sequence binding"/>
    <property type="evidence" value="ECO:0007669"/>
    <property type="project" value="TreeGrafter"/>
</dbReference>
<keyword evidence="8" id="KW-0496">Mitochondrion</keyword>
<dbReference type="SUPFAM" id="SSF47157">
    <property type="entry name" value="Mitochondrial import receptor subunit Tom20"/>
    <property type="match status" value="1"/>
</dbReference>
<reference evidence="10 11" key="1">
    <citation type="journal article" date="2016" name="Sci. Rep.">
        <title>Insights into Adaptations to a Near-Obligate Nematode Endoparasitic Lifestyle from the Finished Genome of Drechmeria coniospora.</title>
        <authorList>
            <person name="Zhang L."/>
            <person name="Zhou Z."/>
            <person name="Guo Q."/>
            <person name="Fokkens L."/>
            <person name="Miskei M."/>
            <person name="Pocsi I."/>
            <person name="Zhang W."/>
            <person name="Chen M."/>
            <person name="Wang L."/>
            <person name="Sun Y."/>
            <person name="Donzelli B.G."/>
            <person name="Gibson D.M."/>
            <person name="Nelson D.R."/>
            <person name="Luo J.G."/>
            <person name="Rep M."/>
            <person name="Liu H."/>
            <person name="Yang S."/>
            <person name="Wang J."/>
            <person name="Krasnoff S.B."/>
            <person name="Xu Y."/>
            <person name="Molnar I."/>
            <person name="Lin M."/>
        </authorList>
    </citation>
    <scope>NUCLEOTIDE SEQUENCE [LARGE SCALE GENOMIC DNA]</scope>
    <source>
        <strain evidence="10 11">ARSEF 6962</strain>
    </source>
</reference>
<comment type="subcellular location">
    <subcellularLocation>
        <location evidence="1">Mitochondrion outer membrane</location>
        <topology evidence="1">Single-pass membrane protein</topology>
    </subcellularLocation>
</comment>
<keyword evidence="6" id="KW-0653">Protein transport</keyword>
<dbReference type="GO" id="GO:0008320">
    <property type="term" value="F:protein transmembrane transporter activity"/>
    <property type="evidence" value="ECO:0007669"/>
    <property type="project" value="TreeGrafter"/>
</dbReference>
<dbReference type="PANTHER" id="PTHR12430:SF0">
    <property type="entry name" value="TRANSLOCASE OF OUTER MITOCHONDRIAL MEMBRANE 20"/>
    <property type="match status" value="1"/>
</dbReference>